<dbReference type="AlphaFoldDB" id="A0A3P7XE92"/>
<keyword evidence="2" id="KW-1185">Reference proteome</keyword>
<sequence>MHLCYRKSGNCCDEIGCIINELMCPSMHYINSSIHQVLHQMLNWRRLELNKVPSWTHNNMIVQVFYALIWTQIH</sequence>
<proteinExistence type="predicted"/>
<protein>
    <submittedName>
        <fullName evidence="1">Uncharacterized protein</fullName>
    </submittedName>
</protein>
<dbReference type="EMBL" id="UZAL01000704">
    <property type="protein sequence ID" value="VDO72631.1"/>
    <property type="molecule type" value="Genomic_DNA"/>
</dbReference>
<dbReference type="Proteomes" id="UP000269396">
    <property type="component" value="Unassembled WGS sequence"/>
</dbReference>
<organism evidence="1 2">
    <name type="scientific">Schistosoma mattheei</name>
    <dbReference type="NCBI Taxonomy" id="31246"/>
    <lineage>
        <taxon>Eukaryota</taxon>
        <taxon>Metazoa</taxon>
        <taxon>Spiralia</taxon>
        <taxon>Lophotrochozoa</taxon>
        <taxon>Platyhelminthes</taxon>
        <taxon>Trematoda</taxon>
        <taxon>Digenea</taxon>
        <taxon>Strigeidida</taxon>
        <taxon>Schistosomatoidea</taxon>
        <taxon>Schistosomatidae</taxon>
        <taxon>Schistosoma</taxon>
    </lineage>
</organism>
<evidence type="ECO:0000313" key="1">
    <source>
        <dbReference type="EMBL" id="VDO72631.1"/>
    </source>
</evidence>
<evidence type="ECO:0000313" key="2">
    <source>
        <dbReference type="Proteomes" id="UP000269396"/>
    </source>
</evidence>
<reference evidence="1 2" key="1">
    <citation type="submission" date="2018-11" db="EMBL/GenBank/DDBJ databases">
        <authorList>
            <consortium name="Pathogen Informatics"/>
        </authorList>
    </citation>
    <scope>NUCLEOTIDE SEQUENCE [LARGE SCALE GENOMIC DNA]</scope>
    <source>
        <strain>Denwood</strain>
        <strain evidence="2">Zambia</strain>
    </source>
</reference>
<accession>A0A3P7XE92</accession>
<gene>
    <name evidence="1" type="ORF">SMTD_LOCUS735</name>
</gene>
<name>A0A3P7XE92_9TREM</name>